<evidence type="ECO:0000313" key="12">
    <source>
        <dbReference type="Proteomes" id="UP000542342"/>
    </source>
</evidence>
<evidence type="ECO:0000256" key="4">
    <source>
        <dbReference type="ARBA" id="ARBA00022485"/>
    </source>
</evidence>
<evidence type="ECO:0000256" key="6">
    <source>
        <dbReference type="ARBA" id="ARBA00022982"/>
    </source>
</evidence>
<dbReference type="PANTHER" id="PTHR42859:SF2">
    <property type="entry name" value="FERREDOXIN"/>
    <property type="match status" value="1"/>
</dbReference>
<comment type="function">
    <text evidence="9">Ferredoxins are iron-sulfur proteins that transfer electrons in a wide variety of metabolic reactions.</text>
</comment>
<dbReference type="InterPro" id="IPR000813">
    <property type="entry name" value="7Fe_ferredoxin"/>
</dbReference>
<evidence type="ECO:0000256" key="9">
    <source>
        <dbReference type="RuleBase" id="RU365098"/>
    </source>
</evidence>
<evidence type="ECO:0000256" key="5">
    <source>
        <dbReference type="ARBA" id="ARBA00022723"/>
    </source>
</evidence>
<protein>
    <recommendedName>
        <fullName evidence="9">Ferredoxin</fullName>
    </recommendedName>
</protein>
<dbReference type="Gene3D" id="3.30.70.20">
    <property type="match status" value="1"/>
</dbReference>
<dbReference type="SUPFAM" id="SSF54862">
    <property type="entry name" value="4Fe-4S ferredoxins"/>
    <property type="match status" value="1"/>
</dbReference>
<dbReference type="Pfam" id="PF00037">
    <property type="entry name" value="Fer4"/>
    <property type="match status" value="1"/>
</dbReference>
<evidence type="ECO:0000256" key="3">
    <source>
        <dbReference type="ARBA" id="ARBA00022448"/>
    </source>
</evidence>
<evidence type="ECO:0000256" key="1">
    <source>
        <dbReference type="ARBA" id="ARBA00001927"/>
    </source>
</evidence>
<dbReference type="RefSeq" id="WP_194537609.1">
    <property type="nucleotide sequence ID" value="NZ_JACEFB010000004.1"/>
</dbReference>
<reference evidence="11 12" key="1">
    <citation type="submission" date="2020-07" db="EMBL/GenBank/DDBJ databases">
        <title>Thermogemmata thermophila gen. nov., sp. nov., a novel moderate thermophilic planctomycete from a Kamchatka hot spring.</title>
        <authorList>
            <person name="Elcheninov A.G."/>
            <person name="Podosokorskaya O.A."/>
            <person name="Kovaleva O.L."/>
            <person name="Novikov A."/>
            <person name="Bonch-Osmolovskaya E.A."/>
            <person name="Toshchakov S.V."/>
            <person name="Kublanov I.V."/>
        </authorList>
    </citation>
    <scope>NUCLEOTIDE SEQUENCE [LARGE SCALE GENOMIC DNA]</scope>
    <source>
        <strain evidence="11 12">2918</strain>
    </source>
</reference>
<dbReference type="PRINTS" id="PR00354">
    <property type="entry name" value="7FE8SFRDOXIN"/>
</dbReference>
<dbReference type="InterPro" id="IPR050294">
    <property type="entry name" value="RnfB_subfamily"/>
</dbReference>
<evidence type="ECO:0000256" key="2">
    <source>
        <dbReference type="ARBA" id="ARBA00001966"/>
    </source>
</evidence>
<dbReference type="GO" id="GO:0046872">
    <property type="term" value="F:metal ion binding"/>
    <property type="evidence" value="ECO:0007669"/>
    <property type="project" value="UniProtKB-UniRule"/>
</dbReference>
<keyword evidence="4 9" id="KW-0004">4Fe-4S</keyword>
<keyword evidence="3 9" id="KW-0813">Transport</keyword>
<dbReference type="InterPro" id="IPR017896">
    <property type="entry name" value="4Fe4S_Fe-S-bd"/>
</dbReference>
<dbReference type="PANTHER" id="PTHR42859">
    <property type="entry name" value="OXIDOREDUCTASE"/>
    <property type="match status" value="1"/>
</dbReference>
<accession>A0A7V9ABL4</accession>
<keyword evidence="8 9" id="KW-0411">Iron-sulfur</keyword>
<dbReference type="InterPro" id="IPR017900">
    <property type="entry name" value="4Fe4S_Fe_S_CS"/>
</dbReference>
<dbReference type="GO" id="GO:0051539">
    <property type="term" value="F:4 iron, 4 sulfur cluster binding"/>
    <property type="evidence" value="ECO:0007669"/>
    <property type="project" value="UniProtKB-UniRule"/>
</dbReference>
<evidence type="ECO:0000259" key="10">
    <source>
        <dbReference type="PROSITE" id="PS51379"/>
    </source>
</evidence>
<name>A0A7V9ABL4_9BACT</name>
<keyword evidence="6 9" id="KW-0249">Electron transport</keyword>
<evidence type="ECO:0000256" key="7">
    <source>
        <dbReference type="ARBA" id="ARBA00023004"/>
    </source>
</evidence>
<keyword evidence="7 9" id="KW-0408">Iron</keyword>
<organism evidence="11 12">
    <name type="scientific">Thermogemmata fonticola</name>
    <dbReference type="NCBI Taxonomy" id="2755323"/>
    <lineage>
        <taxon>Bacteria</taxon>
        <taxon>Pseudomonadati</taxon>
        <taxon>Planctomycetota</taxon>
        <taxon>Planctomycetia</taxon>
        <taxon>Gemmatales</taxon>
        <taxon>Gemmataceae</taxon>
        <taxon>Thermogemmata</taxon>
    </lineage>
</organism>
<evidence type="ECO:0000313" key="11">
    <source>
        <dbReference type="EMBL" id="MBA2226188.1"/>
    </source>
</evidence>
<sequence>MAHVVTANCYDCKYTDCCVVCPVECFYQDEMMLYIDPQDCIDCEACVPECPVEAIYAEGNVPAQWQSYIQLNAEKAAALKAAGNAHITEKQEPKEGPECKKK</sequence>
<dbReference type="GO" id="GO:0009055">
    <property type="term" value="F:electron transfer activity"/>
    <property type="evidence" value="ECO:0007669"/>
    <property type="project" value="UniProtKB-UniRule"/>
</dbReference>
<comment type="cofactor">
    <cofactor evidence="2 9">
        <name>[4Fe-4S] cluster</name>
        <dbReference type="ChEBI" id="CHEBI:49883"/>
    </cofactor>
</comment>
<dbReference type="AlphaFoldDB" id="A0A7V9ABL4"/>
<feature type="domain" description="4Fe-4S ferredoxin-type" evidence="10">
    <location>
        <begin position="31"/>
        <end position="60"/>
    </location>
</feature>
<gene>
    <name evidence="11" type="ORF">H0921_08440</name>
</gene>
<dbReference type="Proteomes" id="UP000542342">
    <property type="component" value="Unassembled WGS sequence"/>
</dbReference>
<keyword evidence="12" id="KW-1185">Reference proteome</keyword>
<proteinExistence type="predicted"/>
<dbReference type="EMBL" id="JACEFB010000004">
    <property type="protein sequence ID" value="MBA2226188.1"/>
    <property type="molecule type" value="Genomic_DNA"/>
</dbReference>
<keyword evidence="5 9" id="KW-0479">Metal-binding</keyword>
<dbReference type="PROSITE" id="PS00198">
    <property type="entry name" value="4FE4S_FER_1"/>
    <property type="match status" value="1"/>
</dbReference>
<comment type="caution">
    <text evidence="11">The sequence shown here is derived from an EMBL/GenBank/DDBJ whole genome shotgun (WGS) entry which is preliminary data.</text>
</comment>
<comment type="cofactor">
    <cofactor evidence="1">
        <name>[3Fe-4S] cluster</name>
        <dbReference type="ChEBI" id="CHEBI:21137"/>
    </cofactor>
</comment>
<evidence type="ECO:0000256" key="8">
    <source>
        <dbReference type="ARBA" id="ARBA00023014"/>
    </source>
</evidence>
<dbReference type="PROSITE" id="PS51379">
    <property type="entry name" value="4FE4S_FER_2"/>
    <property type="match status" value="1"/>
</dbReference>